<accession>A0A915ZSP6</accession>
<organism evidence="2 3">
    <name type="scientific">Rhizophagus irregularis</name>
    <dbReference type="NCBI Taxonomy" id="588596"/>
    <lineage>
        <taxon>Eukaryota</taxon>
        <taxon>Fungi</taxon>
        <taxon>Fungi incertae sedis</taxon>
        <taxon>Mucoromycota</taxon>
        <taxon>Glomeromycotina</taxon>
        <taxon>Glomeromycetes</taxon>
        <taxon>Glomerales</taxon>
        <taxon>Glomeraceae</taxon>
        <taxon>Rhizophagus</taxon>
    </lineage>
</organism>
<dbReference type="Proteomes" id="UP000684084">
    <property type="component" value="Unassembled WGS sequence"/>
</dbReference>
<feature type="region of interest" description="Disordered" evidence="1">
    <location>
        <begin position="270"/>
        <end position="337"/>
    </location>
</feature>
<evidence type="ECO:0000313" key="2">
    <source>
        <dbReference type="EMBL" id="CAB5389776.1"/>
    </source>
</evidence>
<evidence type="ECO:0000256" key="1">
    <source>
        <dbReference type="SAM" id="MobiDB-lite"/>
    </source>
</evidence>
<dbReference type="OrthoDB" id="2382642at2759"/>
<name>A0A915ZSP6_9GLOM</name>
<protein>
    <submittedName>
        <fullName evidence="2">Uncharacterized protein</fullName>
    </submittedName>
</protein>
<proteinExistence type="predicted"/>
<gene>
    <name evidence="2" type="ORF">CHRIB12_LOCUS21216</name>
</gene>
<feature type="compositionally biased region" description="Acidic residues" evidence="1">
    <location>
        <begin position="294"/>
        <end position="310"/>
    </location>
</feature>
<dbReference type="VEuPathDB" id="FungiDB:RhiirFUN_010979"/>
<dbReference type="AlphaFoldDB" id="A0A915ZSP6"/>
<feature type="region of interest" description="Disordered" evidence="1">
    <location>
        <begin position="232"/>
        <end position="253"/>
    </location>
</feature>
<comment type="caution">
    <text evidence="2">The sequence shown here is derived from an EMBL/GenBank/DDBJ whole genome shotgun (WGS) entry which is preliminary data.</text>
</comment>
<reference evidence="2" key="1">
    <citation type="submission" date="2020-05" db="EMBL/GenBank/DDBJ databases">
        <authorList>
            <person name="Rincon C."/>
            <person name="Sanders R I."/>
            <person name="Robbins C."/>
            <person name="Chaturvedi A."/>
        </authorList>
    </citation>
    <scope>NUCLEOTIDE SEQUENCE</scope>
    <source>
        <strain evidence="2">CHB12</strain>
    </source>
</reference>
<feature type="compositionally biased region" description="Polar residues" evidence="1">
    <location>
        <begin position="232"/>
        <end position="247"/>
    </location>
</feature>
<dbReference type="EMBL" id="CAGKOT010000066">
    <property type="protein sequence ID" value="CAB5389776.1"/>
    <property type="molecule type" value="Genomic_DNA"/>
</dbReference>
<evidence type="ECO:0000313" key="3">
    <source>
        <dbReference type="Proteomes" id="UP000684084"/>
    </source>
</evidence>
<sequence length="337" mass="38314">MIANITTIVYILSVTDETINNGVLQKGMAISRIDNENAFQIYKFYNYMTLINNTDLDSDDGSEVTSPLKAENVYLITGKFSTTQDGSINVSITTNVQLLIDKEDIPIIKPTVHLLGKTLEYAELTESGYTLQIQVKPYLSKDQFTPFTVNLTHPPNGRFKNALTKARKNSTVHTTGVFFFAKDQLYCEILEFQFVSAKIESDNSIVVPWKSKSDSRNEGSSKSVIEQRISLIQQNSTTQPSLSMTPTKNKHKTNMTKIADISRSLLLQNQQSDEIHDCETSITNEENEERINENIEENEERNENIEENEERNENIKKKNNTPKISNSTRGRKKQKTK</sequence>